<gene>
    <name evidence="5" type="primary">HSP18.2</name>
    <name evidence="5" type="ORF">QJS10_CPA03g01777</name>
</gene>
<dbReference type="SUPFAM" id="SSF49764">
    <property type="entry name" value="HSP20-like chaperones"/>
    <property type="match status" value="1"/>
</dbReference>
<evidence type="ECO:0000256" key="1">
    <source>
        <dbReference type="ARBA" id="ARBA00023016"/>
    </source>
</evidence>
<keyword evidence="6" id="KW-1185">Reference proteome</keyword>
<dbReference type="AlphaFoldDB" id="A0AAV9F9J6"/>
<reference evidence="5" key="1">
    <citation type="journal article" date="2023" name="Nat. Commun.">
        <title>Diploid and tetraploid genomes of Acorus and the evolution of monocots.</title>
        <authorList>
            <person name="Ma L."/>
            <person name="Liu K.W."/>
            <person name="Li Z."/>
            <person name="Hsiao Y.Y."/>
            <person name="Qi Y."/>
            <person name="Fu T."/>
            <person name="Tang G.D."/>
            <person name="Zhang D."/>
            <person name="Sun W.H."/>
            <person name="Liu D.K."/>
            <person name="Li Y."/>
            <person name="Chen G.Z."/>
            <person name="Liu X.D."/>
            <person name="Liao X.Y."/>
            <person name="Jiang Y.T."/>
            <person name="Yu X."/>
            <person name="Hao Y."/>
            <person name="Huang J."/>
            <person name="Zhao X.W."/>
            <person name="Ke S."/>
            <person name="Chen Y.Y."/>
            <person name="Wu W.L."/>
            <person name="Hsu J.L."/>
            <person name="Lin Y.F."/>
            <person name="Huang M.D."/>
            <person name="Li C.Y."/>
            <person name="Huang L."/>
            <person name="Wang Z.W."/>
            <person name="Zhao X."/>
            <person name="Zhong W.Y."/>
            <person name="Peng D.H."/>
            <person name="Ahmad S."/>
            <person name="Lan S."/>
            <person name="Zhang J.S."/>
            <person name="Tsai W.C."/>
            <person name="Van de Peer Y."/>
            <person name="Liu Z.J."/>
        </authorList>
    </citation>
    <scope>NUCLEOTIDE SEQUENCE</scope>
    <source>
        <strain evidence="5">CP</strain>
    </source>
</reference>
<dbReference type="Gene3D" id="2.60.40.790">
    <property type="match status" value="1"/>
</dbReference>
<evidence type="ECO:0000256" key="3">
    <source>
        <dbReference type="RuleBase" id="RU003616"/>
    </source>
</evidence>
<sequence>MCYAYSDSWDPHLETAEVHVFTFELPGVKKGEVKVSMVDGRVLEVIAEREVEKTEENDTWHLVERVCGRFWLKIRPPEGARVEQMEAAMEDGVLAVTMTVAKVVVKEPEVKPIDISG</sequence>
<organism evidence="5 6">
    <name type="scientific">Acorus calamus</name>
    <name type="common">Sweet flag</name>
    <dbReference type="NCBI Taxonomy" id="4465"/>
    <lineage>
        <taxon>Eukaryota</taxon>
        <taxon>Viridiplantae</taxon>
        <taxon>Streptophyta</taxon>
        <taxon>Embryophyta</taxon>
        <taxon>Tracheophyta</taxon>
        <taxon>Spermatophyta</taxon>
        <taxon>Magnoliopsida</taxon>
        <taxon>Liliopsida</taxon>
        <taxon>Acoraceae</taxon>
        <taxon>Acorus</taxon>
    </lineage>
</organism>
<name>A0AAV9F9J6_ACOCL</name>
<protein>
    <submittedName>
        <fullName evidence="5">18.2 kDa class I heat shock protein</fullName>
    </submittedName>
</protein>
<evidence type="ECO:0000313" key="5">
    <source>
        <dbReference type="EMBL" id="KAK1322452.1"/>
    </source>
</evidence>
<comment type="caution">
    <text evidence="5">The sequence shown here is derived from an EMBL/GenBank/DDBJ whole genome shotgun (WGS) entry which is preliminary data.</text>
</comment>
<reference evidence="5" key="2">
    <citation type="submission" date="2023-06" db="EMBL/GenBank/DDBJ databases">
        <authorList>
            <person name="Ma L."/>
            <person name="Liu K.-W."/>
            <person name="Li Z."/>
            <person name="Hsiao Y.-Y."/>
            <person name="Qi Y."/>
            <person name="Fu T."/>
            <person name="Tang G."/>
            <person name="Zhang D."/>
            <person name="Sun W.-H."/>
            <person name="Liu D.-K."/>
            <person name="Li Y."/>
            <person name="Chen G.-Z."/>
            <person name="Liu X.-D."/>
            <person name="Liao X.-Y."/>
            <person name="Jiang Y.-T."/>
            <person name="Yu X."/>
            <person name="Hao Y."/>
            <person name="Huang J."/>
            <person name="Zhao X.-W."/>
            <person name="Ke S."/>
            <person name="Chen Y.-Y."/>
            <person name="Wu W.-L."/>
            <person name="Hsu J.-L."/>
            <person name="Lin Y.-F."/>
            <person name="Huang M.-D."/>
            <person name="Li C.-Y."/>
            <person name="Huang L."/>
            <person name="Wang Z.-W."/>
            <person name="Zhao X."/>
            <person name="Zhong W.-Y."/>
            <person name="Peng D.-H."/>
            <person name="Ahmad S."/>
            <person name="Lan S."/>
            <person name="Zhang J.-S."/>
            <person name="Tsai W.-C."/>
            <person name="Van De Peer Y."/>
            <person name="Liu Z.-J."/>
        </authorList>
    </citation>
    <scope>NUCLEOTIDE SEQUENCE</scope>
    <source>
        <strain evidence="5">CP</strain>
        <tissue evidence="5">Leaves</tissue>
    </source>
</reference>
<dbReference type="Proteomes" id="UP001180020">
    <property type="component" value="Unassembled WGS sequence"/>
</dbReference>
<dbReference type="EMBL" id="JAUJYO010000003">
    <property type="protein sequence ID" value="KAK1322452.1"/>
    <property type="molecule type" value="Genomic_DNA"/>
</dbReference>
<evidence type="ECO:0000259" key="4">
    <source>
        <dbReference type="PROSITE" id="PS01031"/>
    </source>
</evidence>
<dbReference type="InterPro" id="IPR031107">
    <property type="entry name" value="Small_HSP"/>
</dbReference>
<evidence type="ECO:0000256" key="2">
    <source>
        <dbReference type="PROSITE-ProRule" id="PRU00285"/>
    </source>
</evidence>
<comment type="similarity">
    <text evidence="2 3">Belongs to the small heat shock protein (HSP20) family.</text>
</comment>
<dbReference type="PANTHER" id="PTHR11527">
    <property type="entry name" value="HEAT-SHOCK PROTEIN 20 FAMILY MEMBER"/>
    <property type="match status" value="1"/>
</dbReference>
<keyword evidence="1 5" id="KW-0346">Stress response</keyword>
<evidence type="ECO:0000313" key="6">
    <source>
        <dbReference type="Proteomes" id="UP001180020"/>
    </source>
</evidence>
<dbReference type="InterPro" id="IPR002068">
    <property type="entry name" value="A-crystallin/Hsp20_dom"/>
</dbReference>
<dbReference type="PROSITE" id="PS01031">
    <property type="entry name" value="SHSP"/>
    <property type="match status" value="1"/>
</dbReference>
<dbReference type="InterPro" id="IPR008978">
    <property type="entry name" value="HSP20-like_chaperone"/>
</dbReference>
<feature type="domain" description="SHSP" evidence="4">
    <location>
        <begin position="1"/>
        <end position="116"/>
    </location>
</feature>
<accession>A0AAV9F9J6</accession>
<dbReference type="Pfam" id="PF00011">
    <property type="entry name" value="HSP20"/>
    <property type="match status" value="1"/>
</dbReference>
<proteinExistence type="inferred from homology"/>